<dbReference type="PANTHER" id="PTHR11360">
    <property type="entry name" value="MONOCARBOXYLATE TRANSPORTER"/>
    <property type="match status" value="1"/>
</dbReference>
<keyword evidence="3" id="KW-0472">Membrane</keyword>
<feature type="transmembrane region" description="Helical" evidence="3">
    <location>
        <begin position="83"/>
        <end position="104"/>
    </location>
</feature>
<feature type="transmembrane region" description="Helical" evidence="3">
    <location>
        <begin position="164"/>
        <end position="187"/>
    </location>
</feature>
<dbReference type="InterPro" id="IPR036259">
    <property type="entry name" value="MFS_trans_sf"/>
</dbReference>
<reference evidence="5" key="1">
    <citation type="journal article" date="2014" name="BMC Genomics">
        <title>Genome characteristics reveal the impact of lichenization on lichen-forming fungus Endocarpon pusillum Hedwig (Verrucariales, Ascomycota).</title>
        <authorList>
            <person name="Wang Y.-Y."/>
            <person name="Liu B."/>
            <person name="Zhang X.-Y."/>
            <person name="Zhou Q.-M."/>
            <person name="Zhang T."/>
            <person name="Li H."/>
            <person name="Yu Y.-F."/>
            <person name="Zhang X.-L."/>
            <person name="Hao X.-Y."/>
            <person name="Wang M."/>
            <person name="Wang L."/>
            <person name="Wei J.-C."/>
        </authorList>
    </citation>
    <scope>NUCLEOTIDE SEQUENCE [LARGE SCALE GENOMIC DNA]</scope>
    <source>
        <strain evidence="5">Z07020 / HMAS-L-300199</strain>
    </source>
</reference>
<keyword evidence="3" id="KW-0812">Transmembrane</keyword>
<dbReference type="EMBL" id="KE720882">
    <property type="protein sequence ID" value="ERF74255.1"/>
    <property type="molecule type" value="Genomic_DNA"/>
</dbReference>
<dbReference type="InterPro" id="IPR050327">
    <property type="entry name" value="Proton-linked_MCT"/>
</dbReference>
<comment type="similarity">
    <text evidence="2">Belongs to the major facilitator superfamily. Monocarboxylate porter (TC 2.A.1.13) family.</text>
</comment>
<keyword evidence="5" id="KW-1185">Reference proteome</keyword>
<gene>
    <name evidence="4" type="ORF">EPUS_01942</name>
</gene>
<accession>U1HUF2</accession>
<proteinExistence type="inferred from homology"/>
<dbReference type="eggNOG" id="KOG2504">
    <property type="taxonomic scope" value="Eukaryota"/>
</dbReference>
<organism evidence="4 5">
    <name type="scientific">Endocarpon pusillum (strain Z07020 / HMAS-L-300199)</name>
    <name type="common">Lichen-forming fungus</name>
    <dbReference type="NCBI Taxonomy" id="1263415"/>
    <lineage>
        <taxon>Eukaryota</taxon>
        <taxon>Fungi</taxon>
        <taxon>Dikarya</taxon>
        <taxon>Ascomycota</taxon>
        <taxon>Pezizomycotina</taxon>
        <taxon>Eurotiomycetes</taxon>
        <taxon>Chaetothyriomycetidae</taxon>
        <taxon>Verrucariales</taxon>
        <taxon>Verrucariaceae</taxon>
        <taxon>Endocarpon</taxon>
    </lineage>
</organism>
<evidence type="ECO:0000313" key="5">
    <source>
        <dbReference type="Proteomes" id="UP000019373"/>
    </source>
</evidence>
<dbReference type="GO" id="GO:0016020">
    <property type="term" value="C:membrane"/>
    <property type="evidence" value="ECO:0007669"/>
    <property type="project" value="UniProtKB-SubCell"/>
</dbReference>
<comment type="subcellular location">
    <subcellularLocation>
        <location evidence="1">Membrane</location>
        <topology evidence="1">Multi-pass membrane protein</topology>
    </subcellularLocation>
</comment>
<dbReference type="HOGENOM" id="CLU_696442_0_0_1"/>
<dbReference type="AlphaFoldDB" id="U1HUF2"/>
<dbReference type="RefSeq" id="XP_007799965.1">
    <property type="nucleotide sequence ID" value="XM_007801774.1"/>
</dbReference>
<dbReference type="Pfam" id="PF07690">
    <property type="entry name" value="MFS_1"/>
    <property type="match status" value="1"/>
</dbReference>
<sequence>MAMQTQTNPLTALHARSADVSESDLTAAPALPPVSRKKQAAVLCPAFVAIALTIGYNQCWGVFQEYYLSSSQDILVPSPASRVSPPTALLAFVGSLCYGLTWAGGNLVNPVIPRIQHGDWPQTTPSTRLWRRRILRLLAPRTITISGVLIVSAGFALASVSSSVWQLLLAQGFLAGFEMSLLYFPLLAPAPEYFTNHRATAMGFILAAGGTGGLILSPMIRALLSSVGGRWTLRLYAGLNLIAGLPTAWAVPRSQFAARSTAEDPERRNTHVSRALASRTTFLFSAVAAFLQAAGAQLPLSFIPSYTVILGLSASKRSNSLAASNAINTVSRVLTGYPGPHLASSPSGSLASSQPPRPLFRSGWLSSCSTVFLPAGTTRCFRPSSPRSSASGSMLL</sequence>
<dbReference type="OrthoDB" id="6499973at2759"/>
<dbReference type="PANTHER" id="PTHR11360:SF284">
    <property type="entry name" value="EG:103B4.3 PROTEIN-RELATED"/>
    <property type="match status" value="1"/>
</dbReference>
<protein>
    <recommendedName>
        <fullName evidence="6">Major facilitator superfamily (MFS) profile domain-containing protein</fullName>
    </recommendedName>
</protein>
<dbReference type="GeneID" id="19236996"/>
<evidence type="ECO:0000313" key="4">
    <source>
        <dbReference type="EMBL" id="ERF74255.1"/>
    </source>
</evidence>
<feature type="transmembrane region" description="Helical" evidence="3">
    <location>
        <begin position="138"/>
        <end position="158"/>
    </location>
</feature>
<evidence type="ECO:0000256" key="2">
    <source>
        <dbReference type="ARBA" id="ARBA00006727"/>
    </source>
</evidence>
<dbReference type="GO" id="GO:0022857">
    <property type="term" value="F:transmembrane transporter activity"/>
    <property type="evidence" value="ECO:0007669"/>
    <property type="project" value="InterPro"/>
</dbReference>
<feature type="transmembrane region" description="Helical" evidence="3">
    <location>
        <begin position="40"/>
        <end position="63"/>
    </location>
</feature>
<feature type="transmembrane region" description="Helical" evidence="3">
    <location>
        <begin position="199"/>
        <end position="221"/>
    </location>
</feature>
<evidence type="ECO:0000256" key="1">
    <source>
        <dbReference type="ARBA" id="ARBA00004141"/>
    </source>
</evidence>
<dbReference type="SUPFAM" id="SSF103473">
    <property type="entry name" value="MFS general substrate transporter"/>
    <property type="match status" value="1"/>
</dbReference>
<dbReference type="Proteomes" id="UP000019373">
    <property type="component" value="Unassembled WGS sequence"/>
</dbReference>
<dbReference type="InterPro" id="IPR011701">
    <property type="entry name" value="MFS"/>
</dbReference>
<evidence type="ECO:0008006" key="6">
    <source>
        <dbReference type="Google" id="ProtNLM"/>
    </source>
</evidence>
<dbReference type="OMA" id="NHRATAM"/>
<name>U1HUF2_ENDPU</name>
<keyword evidence="3" id="KW-1133">Transmembrane helix</keyword>
<evidence type="ECO:0000256" key="3">
    <source>
        <dbReference type="SAM" id="Phobius"/>
    </source>
</evidence>
<dbReference type="Gene3D" id="1.20.1250.20">
    <property type="entry name" value="MFS general substrate transporter like domains"/>
    <property type="match status" value="1"/>
</dbReference>